<evidence type="ECO:0008006" key="3">
    <source>
        <dbReference type="Google" id="ProtNLM"/>
    </source>
</evidence>
<protein>
    <recommendedName>
        <fullName evidence="3">BTB domain-containing protein</fullName>
    </recommendedName>
</protein>
<comment type="caution">
    <text evidence="1">The sequence shown here is derived from an EMBL/GenBank/DDBJ whole genome shotgun (WGS) entry which is preliminary data.</text>
</comment>
<dbReference type="AlphaFoldDB" id="A0A226DZJ3"/>
<keyword evidence="2" id="KW-1185">Reference proteome</keyword>
<sequence length="238" mass="27233">MAYGGSEFATRVLERYKSTFYLETHLKNEETYSAQELYNFSHTGLGTDFVFIFNAEFNNKKYWVYVKESVVAAGSLVLGAIMRRRRDPKIPGQQVDDYYAMLDHTTGYPGLDISQFRRMIEYLYTGKVEGLAEDDSHEDIYKLGAMAGLFSVHKLHLFCQYKLRKMSNVIPEVEAKSGNSISTTEIVRAPDSGKGVGWKTKLKQEILAQVKQEVVEQVRDEMLAEIRTEFETMSVSEN</sequence>
<accession>A0A226DZJ3</accession>
<dbReference type="Gene3D" id="3.30.710.10">
    <property type="entry name" value="Potassium Channel Kv1.1, Chain A"/>
    <property type="match status" value="1"/>
</dbReference>
<dbReference type="InterPro" id="IPR011333">
    <property type="entry name" value="SKP1/BTB/POZ_sf"/>
</dbReference>
<name>A0A226DZJ3_FOLCA</name>
<proteinExistence type="predicted"/>
<evidence type="ECO:0000313" key="1">
    <source>
        <dbReference type="EMBL" id="OXA49616.1"/>
    </source>
</evidence>
<evidence type="ECO:0000313" key="2">
    <source>
        <dbReference type="Proteomes" id="UP000198287"/>
    </source>
</evidence>
<dbReference type="Proteomes" id="UP000198287">
    <property type="component" value="Unassembled WGS sequence"/>
</dbReference>
<reference evidence="1 2" key="1">
    <citation type="submission" date="2015-12" db="EMBL/GenBank/DDBJ databases">
        <title>The genome of Folsomia candida.</title>
        <authorList>
            <person name="Faddeeva A."/>
            <person name="Derks M.F."/>
            <person name="Anvar Y."/>
            <person name="Smit S."/>
            <person name="Van Straalen N."/>
            <person name="Roelofs D."/>
        </authorList>
    </citation>
    <scope>NUCLEOTIDE SEQUENCE [LARGE SCALE GENOMIC DNA]</scope>
    <source>
        <strain evidence="1 2">VU population</strain>
        <tissue evidence="1">Whole body</tissue>
    </source>
</reference>
<dbReference type="EMBL" id="LNIX01000010">
    <property type="protein sequence ID" value="OXA49616.1"/>
    <property type="molecule type" value="Genomic_DNA"/>
</dbReference>
<gene>
    <name evidence="1" type="ORF">Fcan01_16068</name>
</gene>
<organism evidence="1 2">
    <name type="scientific">Folsomia candida</name>
    <name type="common">Springtail</name>
    <dbReference type="NCBI Taxonomy" id="158441"/>
    <lineage>
        <taxon>Eukaryota</taxon>
        <taxon>Metazoa</taxon>
        <taxon>Ecdysozoa</taxon>
        <taxon>Arthropoda</taxon>
        <taxon>Hexapoda</taxon>
        <taxon>Collembola</taxon>
        <taxon>Entomobryomorpha</taxon>
        <taxon>Isotomoidea</taxon>
        <taxon>Isotomidae</taxon>
        <taxon>Proisotominae</taxon>
        <taxon>Folsomia</taxon>
    </lineage>
</organism>